<reference evidence="2" key="1">
    <citation type="submission" date="2019-10" db="EMBL/GenBank/DDBJ databases">
        <authorList>
            <consortium name="Genoscope - CEA"/>
            <person name="William W."/>
        </authorList>
    </citation>
    <scope>NUCLEOTIDE SEQUENCE [LARGE SCALE GENOMIC DNA]</scope>
    <source>
        <strain evidence="2">BBR_PRJEB10992</strain>
    </source>
</reference>
<dbReference type="EMBL" id="CZCU02000161">
    <property type="protein sequence ID" value="VXD24582.1"/>
    <property type="molecule type" value="Genomic_DNA"/>
</dbReference>
<evidence type="ECO:0000259" key="1">
    <source>
        <dbReference type="Pfam" id="PF21814"/>
    </source>
</evidence>
<comment type="caution">
    <text evidence="2">The sequence shown here is derived from an EMBL/GenBank/DDBJ whole genome shotgun (WGS) entry which is preliminary data.</text>
</comment>
<dbReference type="Pfam" id="PF21814">
    <property type="entry name" value="DUF6883"/>
    <property type="match status" value="1"/>
</dbReference>
<organism evidence="2 3">
    <name type="scientific">Planktothrix serta PCC 8927</name>
    <dbReference type="NCBI Taxonomy" id="671068"/>
    <lineage>
        <taxon>Bacteria</taxon>
        <taxon>Bacillati</taxon>
        <taxon>Cyanobacteriota</taxon>
        <taxon>Cyanophyceae</taxon>
        <taxon>Oscillatoriophycideae</taxon>
        <taxon>Oscillatoriales</taxon>
        <taxon>Microcoleaceae</taxon>
        <taxon>Planktothrix</taxon>
    </lineage>
</organism>
<evidence type="ECO:0000313" key="2">
    <source>
        <dbReference type="EMBL" id="VXD24582.1"/>
    </source>
</evidence>
<feature type="domain" description="DUF6883" evidence="1">
    <location>
        <begin position="2"/>
        <end position="91"/>
    </location>
</feature>
<proteinExistence type="predicted"/>
<dbReference type="Proteomes" id="UP000184550">
    <property type="component" value="Unassembled WGS sequence"/>
</dbReference>
<protein>
    <recommendedName>
        <fullName evidence="1">DUF6883 domain-containing protein</fullName>
    </recommendedName>
</protein>
<dbReference type="OrthoDB" id="5801353at2"/>
<keyword evidence="3" id="KW-1185">Reference proteome</keyword>
<evidence type="ECO:0000313" key="3">
    <source>
        <dbReference type="Proteomes" id="UP000184550"/>
    </source>
</evidence>
<dbReference type="RefSeq" id="WP_083625997.1">
    <property type="nucleotide sequence ID" value="NZ_LR734883.1"/>
</dbReference>
<gene>
    <name evidence="2" type="ORF">PL8927_830010</name>
</gene>
<accession>A0A7Z9BXK8</accession>
<dbReference type="InterPro" id="IPR049250">
    <property type="entry name" value="DUF6883"/>
</dbReference>
<dbReference type="AlphaFoldDB" id="A0A7Z9BXK8"/>
<name>A0A7Z9BXK8_9CYAN</name>
<sequence length="92" mass="10228">MKLPNPENAIIDSQKLKGYSLNPSHTEGQHKARVFRSALDLGIEDVEVLKSALLQAVKTPDAVLDKRNQYGQKYVIDFPMTHNGKTATIHSV</sequence>